<accession>A0AA36BTJ4</accession>
<dbReference type="GO" id="GO:0005615">
    <property type="term" value="C:extracellular space"/>
    <property type="evidence" value="ECO:0007669"/>
    <property type="project" value="TreeGrafter"/>
</dbReference>
<dbReference type="InterPro" id="IPR050127">
    <property type="entry name" value="Serine_Proteases_S1"/>
</dbReference>
<proteinExistence type="predicted"/>
<evidence type="ECO:0000256" key="4">
    <source>
        <dbReference type="ARBA" id="ARBA00022801"/>
    </source>
</evidence>
<dbReference type="EMBL" id="OX597837">
    <property type="protein sequence ID" value="CAI9740115.1"/>
    <property type="molecule type" value="Genomic_DNA"/>
</dbReference>
<sequence>MFLLLTTFSFALFACGVNDIAVITLKKAIKFSDCVKPIRLASSNEEFIGDCKAAGWGKTNGIQSSSSDKLLFVDIPLVDEETCNENGANVNEQHICAGEMKAMGKTTCQGDSGGPLACTSADDGETVLAAGTARRGGGVGNSIATAGYDEGTVVIVVVLVIGGRAAIAATGVISCGSAGVSAISSKESWVL</sequence>
<dbReference type="GO" id="GO:0006508">
    <property type="term" value="P:proteolysis"/>
    <property type="evidence" value="ECO:0007669"/>
    <property type="project" value="UniProtKB-KW"/>
</dbReference>
<evidence type="ECO:0000259" key="7">
    <source>
        <dbReference type="PROSITE" id="PS50240"/>
    </source>
</evidence>
<name>A0AA36BTJ4_OCTVU</name>
<dbReference type="Proteomes" id="UP001162480">
    <property type="component" value="Chromosome 24"/>
</dbReference>
<evidence type="ECO:0000256" key="1">
    <source>
        <dbReference type="ARBA" id="ARBA00004613"/>
    </source>
</evidence>
<organism evidence="8 9">
    <name type="scientific">Octopus vulgaris</name>
    <name type="common">Common octopus</name>
    <dbReference type="NCBI Taxonomy" id="6645"/>
    <lineage>
        <taxon>Eukaryota</taxon>
        <taxon>Metazoa</taxon>
        <taxon>Spiralia</taxon>
        <taxon>Lophotrochozoa</taxon>
        <taxon>Mollusca</taxon>
        <taxon>Cephalopoda</taxon>
        <taxon>Coleoidea</taxon>
        <taxon>Octopodiformes</taxon>
        <taxon>Octopoda</taxon>
        <taxon>Incirrata</taxon>
        <taxon>Octopodidae</taxon>
        <taxon>Octopus</taxon>
    </lineage>
</organism>
<keyword evidence="5" id="KW-0720">Serine protease</keyword>
<keyword evidence="6" id="KW-0732">Signal</keyword>
<feature type="chain" id="PRO_5041399465" evidence="6">
    <location>
        <begin position="17"/>
        <end position="191"/>
    </location>
</feature>
<evidence type="ECO:0000256" key="5">
    <source>
        <dbReference type="ARBA" id="ARBA00022825"/>
    </source>
</evidence>
<dbReference type="GO" id="GO:0004252">
    <property type="term" value="F:serine-type endopeptidase activity"/>
    <property type="evidence" value="ECO:0007669"/>
    <property type="project" value="InterPro"/>
</dbReference>
<feature type="domain" description="Peptidase S1" evidence="7">
    <location>
        <begin position="18"/>
        <end position="191"/>
    </location>
</feature>
<evidence type="ECO:0000313" key="9">
    <source>
        <dbReference type="Proteomes" id="UP001162480"/>
    </source>
</evidence>
<protein>
    <submittedName>
        <fullName evidence="8">Mast cell protease 1A</fullName>
    </submittedName>
</protein>
<evidence type="ECO:0000313" key="8">
    <source>
        <dbReference type="EMBL" id="CAI9740115.1"/>
    </source>
</evidence>
<dbReference type="PANTHER" id="PTHR24264:SF65">
    <property type="entry name" value="SRCR DOMAIN-CONTAINING PROTEIN"/>
    <property type="match status" value="1"/>
</dbReference>
<evidence type="ECO:0000256" key="3">
    <source>
        <dbReference type="ARBA" id="ARBA00022670"/>
    </source>
</evidence>
<dbReference type="InterPro" id="IPR043504">
    <property type="entry name" value="Peptidase_S1_PA_chymotrypsin"/>
</dbReference>
<keyword evidence="3 8" id="KW-0645">Protease</keyword>
<dbReference type="Pfam" id="PF00089">
    <property type="entry name" value="Trypsin"/>
    <property type="match status" value="1"/>
</dbReference>
<feature type="signal peptide" evidence="6">
    <location>
        <begin position="1"/>
        <end position="16"/>
    </location>
</feature>
<dbReference type="Gene3D" id="2.40.10.10">
    <property type="entry name" value="Trypsin-like serine proteases"/>
    <property type="match status" value="1"/>
</dbReference>
<dbReference type="InterPro" id="IPR033116">
    <property type="entry name" value="TRYPSIN_SER"/>
</dbReference>
<dbReference type="PANTHER" id="PTHR24264">
    <property type="entry name" value="TRYPSIN-RELATED"/>
    <property type="match status" value="1"/>
</dbReference>
<dbReference type="PROSITE" id="PS50240">
    <property type="entry name" value="TRYPSIN_DOM"/>
    <property type="match status" value="1"/>
</dbReference>
<evidence type="ECO:0000256" key="6">
    <source>
        <dbReference type="SAM" id="SignalP"/>
    </source>
</evidence>
<dbReference type="InterPro" id="IPR009003">
    <property type="entry name" value="Peptidase_S1_PA"/>
</dbReference>
<dbReference type="SMART" id="SM00020">
    <property type="entry name" value="Tryp_SPc"/>
    <property type="match status" value="1"/>
</dbReference>
<dbReference type="AlphaFoldDB" id="A0AA36BTJ4"/>
<keyword evidence="9" id="KW-1185">Reference proteome</keyword>
<dbReference type="SUPFAM" id="SSF50494">
    <property type="entry name" value="Trypsin-like serine proteases"/>
    <property type="match status" value="1"/>
</dbReference>
<keyword evidence="4" id="KW-0378">Hydrolase</keyword>
<keyword evidence="2" id="KW-0964">Secreted</keyword>
<reference evidence="8" key="1">
    <citation type="submission" date="2023-08" db="EMBL/GenBank/DDBJ databases">
        <authorList>
            <person name="Alioto T."/>
            <person name="Alioto T."/>
            <person name="Gomez Garrido J."/>
        </authorList>
    </citation>
    <scope>NUCLEOTIDE SEQUENCE</scope>
</reference>
<dbReference type="PROSITE" id="PS00135">
    <property type="entry name" value="TRYPSIN_SER"/>
    <property type="match status" value="1"/>
</dbReference>
<evidence type="ECO:0000256" key="2">
    <source>
        <dbReference type="ARBA" id="ARBA00022525"/>
    </source>
</evidence>
<dbReference type="InterPro" id="IPR001254">
    <property type="entry name" value="Trypsin_dom"/>
</dbReference>
<gene>
    <name evidence="8" type="ORF">OCTVUL_1B006429</name>
</gene>
<comment type="subcellular location">
    <subcellularLocation>
        <location evidence="1">Secreted</location>
    </subcellularLocation>
</comment>